<dbReference type="InterPro" id="IPR035959">
    <property type="entry name" value="RutC-like_sf"/>
</dbReference>
<comment type="caution">
    <text evidence="1">The sequence shown here is derived from an EMBL/GenBank/DDBJ whole genome shotgun (WGS) entry which is preliminary data.</text>
</comment>
<accession>A0A4Q7ND78</accession>
<sequence>MYGFERKVKFKTFTWILETIDMQEAREILTQGKPWPDRYTYVPALRIGNMVWLSGTTGTDETGTITAPGDIVEQTRQIFRKFDALLKAAGGSCNDIVQTHDFFVTTENYAGTADVRREFFTTARPTSSGVKVAALLRKDALIEISAMAVIGSAPAA</sequence>
<dbReference type="InterPro" id="IPR006175">
    <property type="entry name" value="YjgF/YER057c/UK114"/>
</dbReference>
<dbReference type="PANTHER" id="PTHR43857:SF1">
    <property type="entry name" value="YJGH FAMILY PROTEIN"/>
    <property type="match status" value="1"/>
</dbReference>
<proteinExistence type="predicted"/>
<dbReference type="Pfam" id="PF01042">
    <property type="entry name" value="Ribonuc_L-PSP"/>
    <property type="match status" value="1"/>
</dbReference>
<evidence type="ECO:0000313" key="2">
    <source>
        <dbReference type="Proteomes" id="UP000292445"/>
    </source>
</evidence>
<dbReference type="CDD" id="cd00448">
    <property type="entry name" value="YjgF_YER057c_UK114_family"/>
    <property type="match status" value="1"/>
</dbReference>
<evidence type="ECO:0000313" key="1">
    <source>
        <dbReference type="EMBL" id="RZS80880.1"/>
    </source>
</evidence>
<dbReference type="AlphaFoldDB" id="A0A4Q7ND78"/>
<dbReference type="PANTHER" id="PTHR43857">
    <property type="entry name" value="BLR7761 PROTEIN"/>
    <property type="match status" value="1"/>
</dbReference>
<name>A0A4Q7ND78_9BURK</name>
<keyword evidence="2" id="KW-1185">Reference proteome</keyword>
<reference evidence="1 2" key="1">
    <citation type="submission" date="2019-02" db="EMBL/GenBank/DDBJ databases">
        <title>Genomic Encyclopedia of Type Strains, Phase IV (KMG-IV): sequencing the most valuable type-strain genomes for metagenomic binning, comparative biology and taxonomic classification.</title>
        <authorList>
            <person name="Goeker M."/>
        </authorList>
    </citation>
    <scope>NUCLEOTIDE SEQUENCE [LARGE SCALE GENOMIC DNA]</scope>
    <source>
        <strain evidence="1 2">K24</strain>
    </source>
</reference>
<dbReference type="Gene3D" id="3.30.1330.40">
    <property type="entry name" value="RutC-like"/>
    <property type="match status" value="1"/>
</dbReference>
<dbReference type="Proteomes" id="UP000292445">
    <property type="component" value="Unassembled WGS sequence"/>
</dbReference>
<dbReference type="SUPFAM" id="SSF55298">
    <property type="entry name" value="YjgF-like"/>
    <property type="match status" value="1"/>
</dbReference>
<organism evidence="1 2">
    <name type="scientific">Pigmentiphaga kullae</name>
    <dbReference type="NCBI Taxonomy" id="151784"/>
    <lineage>
        <taxon>Bacteria</taxon>
        <taxon>Pseudomonadati</taxon>
        <taxon>Pseudomonadota</taxon>
        <taxon>Betaproteobacteria</taxon>
        <taxon>Burkholderiales</taxon>
        <taxon>Alcaligenaceae</taxon>
        <taxon>Pigmentiphaga</taxon>
    </lineage>
</organism>
<gene>
    <name evidence="1" type="ORF">EV675_3493</name>
</gene>
<dbReference type="EMBL" id="SGXC01000002">
    <property type="protein sequence ID" value="RZS80880.1"/>
    <property type="molecule type" value="Genomic_DNA"/>
</dbReference>
<protein>
    <submittedName>
        <fullName evidence="1">Enamine deaminase RidA (YjgF/YER057c/UK114 family)</fullName>
    </submittedName>
</protein>